<keyword evidence="2" id="KW-0812">Transmembrane</keyword>
<keyword evidence="2" id="KW-0472">Membrane</keyword>
<sequence>MFMAAPPGNAIDNRLPFLYFMVRHSMVQMLSHEWEKDNPYPPSTSFPRPLLAYRRIAFRLGAMRSIFEFATGAAIPFGIYWAIKARNKMEVAKQPSVLPPHTVGLNGKRSGTQQNNGLPSFHPKGGHSLPLIEASGEIHA</sequence>
<evidence type="ECO:0000313" key="4">
    <source>
        <dbReference type="Proteomes" id="UP000516388"/>
    </source>
</evidence>
<dbReference type="Proteomes" id="UP000516388">
    <property type="component" value="Chromosome"/>
</dbReference>
<feature type="transmembrane region" description="Helical" evidence="2">
    <location>
        <begin position="56"/>
        <end position="83"/>
    </location>
</feature>
<gene>
    <name evidence="3" type="ORF">IC807_03055</name>
</gene>
<feature type="compositionally biased region" description="Polar residues" evidence="1">
    <location>
        <begin position="109"/>
        <end position="118"/>
    </location>
</feature>
<dbReference type="RefSeq" id="WP_164834591.1">
    <property type="nucleotide sequence ID" value="NZ_CP061470.1"/>
</dbReference>
<dbReference type="KEGG" id="gza:IC807_03055"/>
<name>A0A7H1S065_9BACL</name>
<evidence type="ECO:0000313" key="3">
    <source>
        <dbReference type="EMBL" id="QNU19904.1"/>
    </source>
</evidence>
<reference evidence="3 4" key="1">
    <citation type="submission" date="2020-09" db="EMBL/GenBank/DDBJ databases">
        <title>Complete Geobacillus genomes through the use of hybrid genome assembly.</title>
        <authorList>
            <person name="Vera D.L."/>
            <person name="Venkateswaran K."/>
            <person name="Singh N.K."/>
            <person name="Landry K."/>
        </authorList>
    </citation>
    <scope>NUCLEOTIDE SEQUENCE [LARGE SCALE GENOMIC DNA]</scope>
    <source>
        <strain evidence="3 4">SURF-189</strain>
    </source>
</reference>
<evidence type="ECO:0000256" key="2">
    <source>
        <dbReference type="SAM" id="Phobius"/>
    </source>
</evidence>
<dbReference type="AlphaFoldDB" id="A0A7H1S065"/>
<keyword evidence="2" id="KW-1133">Transmembrane helix</keyword>
<proteinExistence type="predicted"/>
<evidence type="ECO:0000256" key="1">
    <source>
        <dbReference type="SAM" id="MobiDB-lite"/>
    </source>
</evidence>
<protein>
    <submittedName>
        <fullName evidence="3">Uncharacterized protein</fullName>
    </submittedName>
</protein>
<accession>A0A7H1S065</accession>
<feature type="region of interest" description="Disordered" evidence="1">
    <location>
        <begin position="100"/>
        <end position="140"/>
    </location>
</feature>
<dbReference type="EMBL" id="CP061470">
    <property type="protein sequence ID" value="QNU19904.1"/>
    <property type="molecule type" value="Genomic_DNA"/>
</dbReference>
<organism evidence="3 4">
    <name type="scientific">Geobacillus zalihae</name>
    <dbReference type="NCBI Taxonomy" id="213419"/>
    <lineage>
        <taxon>Bacteria</taxon>
        <taxon>Bacillati</taxon>
        <taxon>Bacillota</taxon>
        <taxon>Bacilli</taxon>
        <taxon>Bacillales</taxon>
        <taxon>Anoxybacillaceae</taxon>
        <taxon>Geobacillus</taxon>
    </lineage>
</organism>
<keyword evidence="4" id="KW-1185">Reference proteome</keyword>